<feature type="transmembrane region" description="Helical" evidence="1">
    <location>
        <begin position="262"/>
        <end position="281"/>
    </location>
</feature>
<protein>
    <submittedName>
        <fullName evidence="2">Short-chain fatty acid transporter</fullName>
    </submittedName>
</protein>
<dbReference type="AlphaFoldDB" id="A0A916JK80"/>
<dbReference type="Proteomes" id="UP000683507">
    <property type="component" value="Chromosome"/>
</dbReference>
<feature type="transmembrane region" description="Helical" evidence="1">
    <location>
        <begin position="20"/>
        <end position="43"/>
    </location>
</feature>
<feature type="transmembrane region" description="Helical" evidence="1">
    <location>
        <begin position="203"/>
        <end position="226"/>
    </location>
</feature>
<dbReference type="GO" id="GO:0005886">
    <property type="term" value="C:plasma membrane"/>
    <property type="evidence" value="ECO:0007669"/>
    <property type="project" value="TreeGrafter"/>
</dbReference>
<evidence type="ECO:0000256" key="1">
    <source>
        <dbReference type="SAM" id="Phobius"/>
    </source>
</evidence>
<name>A0A916JK80_9FLAO</name>
<feature type="transmembrane region" description="Helical" evidence="1">
    <location>
        <begin position="321"/>
        <end position="342"/>
    </location>
</feature>
<evidence type="ECO:0000313" key="2">
    <source>
        <dbReference type="EMBL" id="CAG5077857.1"/>
    </source>
</evidence>
<dbReference type="RefSeq" id="WP_258540732.1">
    <property type="nucleotide sequence ID" value="NZ_OU015584.1"/>
</dbReference>
<dbReference type="PANTHER" id="PTHR41983">
    <property type="entry name" value="SHORT-CHAIN FATTY ACID TRANSPORTER-RELATED"/>
    <property type="match status" value="1"/>
</dbReference>
<sequence>MSFTDKYADVFRRILPAPFTIALILTLISFVLVLTMGSGDFFDNEKSKLVNTLDLWYQGLWDSGGFKFAMQMMLMLLLGHVVALSKPIDNFLNKLSSYAKDNASAAVLVTFTTIVVSLFNWGLGLVFGALFARKIGEKATKERWSINYGLIGACGYVGLMVWHGGLSGSAPIKAADPSQLVELMKGSSFSGELPTLIPMTETVFSTMNILVSITLLIMLSLLALWLGRSVKTKVPSIQKIVDEKEVADQKVFGAERLDASIWIGRTLGIGLLCYVGVRIYYTPEPWMLKFITPDFMNFTLLALALLFHGSIKRTLDAVGQAIGGVSGILLQFPLYYGILSLMQGSGLMNELANSVSSISDETTFPLMTFFSAGVMNVFVPSGGGQWVVQGPVIIETAVSNHLSLSKGVMAMAYGDQLTNMLQPFWALPLLAITGLKAKEILPYTLLFMLAGVLIFSVALIFL</sequence>
<keyword evidence="3" id="KW-1185">Reference proteome</keyword>
<dbReference type="KEGG" id="ptan:CRYO30217_00500"/>
<dbReference type="EMBL" id="OU015584">
    <property type="protein sequence ID" value="CAG5077857.1"/>
    <property type="molecule type" value="Genomic_DNA"/>
</dbReference>
<accession>A0A916JK80</accession>
<feature type="transmembrane region" description="Helical" evidence="1">
    <location>
        <begin position="105"/>
        <end position="132"/>
    </location>
</feature>
<dbReference type="PANTHER" id="PTHR41983:SF2">
    <property type="entry name" value="SHORT-CHAIN FATTY ACID TRANSPORTER-RELATED"/>
    <property type="match status" value="1"/>
</dbReference>
<keyword evidence="1" id="KW-1133">Transmembrane helix</keyword>
<gene>
    <name evidence="2" type="primary">atoE</name>
    <name evidence="2" type="ORF">CRYO30217_00500</name>
</gene>
<proteinExistence type="predicted"/>
<evidence type="ECO:0000313" key="3">
    <source>
        <dbReference type="Proteomes" id="UP000683507"/>
    </source>
</evidence>
<dbReference type="Pfam" id="PF02667">
    <property type="entry name" value="SCFA_trans"/>
    <property type="match status" value="1"/>
</dbReference>
<dbReference type="InterPro" id="IPR006160">
    <property type="entry name" value="SCFA_transpt_AtoE"/>
</dbReference>
<feature type="transmembrane region" description="Helical" evidence="1">
    <location>
        <begin position="287"/>
        <end position="309"/>
    </location>
</feature>
<keyword evidence="1" id="KW-0472">Membrane</keyword>
<reference evidence="2" key="1">
    <citation type="submission" date="2021-04" db="EMBL/GenBank/DDBJ databases">
        <authorList>
            <person name="Rodrigo-Torres L."/>
            <person name="Arahal R. D."/>
            <person name="Lucena T."/>
        </authorList>
    </citation>
    <scope>NUCLEOTIDE SEQUENCE</scope>
    <source>
        <strain evidence="2">AS29M-1</strain>
    </source>
</reference>
<feature type="transmembrane region" description="Helical" evidence="1">
    <location>
        <begin position="144"/>
        <end position="162"/>
    </location>
</feature>
<keyword evidence="1" id="KW-0812">Transmembrane</keyword>
<feature type="transmembrane region" description="Helical" evidence="1">
    <location>
        <begin position="440"/>
        <end position="461"/>
    </location>
</feature>
<organism evidence="2 3">
    <name type="scientific">Parvicella tangerina</name>
    <dbReference type="NCBI Taxonomy" id="2829795"/>
    <lineage>
        <taxon>Bacteria</taxon>
        <taxon>Pseudomonadati</taxon>
        <taxon>Bacteroidota</taxon>
        <taxon>Flavobacteriia</taxon>
        <taxon>Flavobacteriales</taxon>
        <taxon>Parvicellaceae</taxon>
        <taxon>Parvicella</taxon>
    </lineage>
</organism>